<dbReference type="GeneID" id="87810885"/>
<evidence type="ECO:0000256" key="1">
    <source>
        <dbReference type="SAM" id="MobiDB-lite"/>
    </source>
</evidence>
<sequence>MPPAWLRNILNPACASTSPFDPPPTPRRSGLWARWREQRRAEAVAEAAAAAEHNAAHGHEPDEHDPPAAPGRQRFAVV</sequence>
<reference evidence="2" key="1">
    <citation type="submission" date="2023-10" db="EMBL/GenBank/DDBJ databases">
        <authorList>
            <person name="Noh H."/>
        </authorList>
    </citation>
    <scope>NUCLEOTIDE SEQUENCE</scope>
    <source>
        <strain evidence="2">DUCC4014</strain>
    </source>
</reference>
<feature type="compositionally biased region" description="Low complexity" evidence="1">
    <location>
        <begin position="44"/>
        <end position="53"/>
    </location>
</feature>
<evidence type="ECO:0000313" key="3">
    <source>
        <dbReference type="Proteomes" id="UP000827549"/>
    </source>
</evidence>
<dbReference type="RefSeq" id="XP_062630219.1">
    <property type="nucleotide sequence ID" value="XM_062774235.1"/>
</dbReference>
<dbReference type="EMBL" id="CP086718">
    <property type="protein sequence ID" value="WOO84193.1"/>
    <property type="molecule type" value="Genomic_DNA"/>
</dbReference>
<organism evidence="2 3">
    <name type="scientific">Vanrija pseudolonga</name>
    <dbReference type="NCBI Taxonomy" id="143232"/>
    <lineage>
        <taxon>Eukaryota</taxon>
        <taxon>Fungi</taxon>
        <taxon>Dikarya</taxon>
        <taxon>Basidiomycota</taxon>
        <taxon>Agaricomycotina</taxon>
        <taxon>Tremellomycetes</taxon>
        <taxon>Trichosporonales</taxon>
        <taxon>Trichosporonaceae</taxon>
        <taxon>Vanrija</taxon>
    </lineage>
</organism>
<accession>A0AAF1BT12</accession>
<gene>
    <name evidence="2" type="ORF">LOC62_05G007713</name>
</gene>
<keyword evidence="3" id="KW-1185">Reference proteome</keyword>
<protein>
    <submittedName>
        <fullName evidence="2">Uncharacterized protein</fullName>
    </submittedName>
</protein>
<dbReference type="AlphaFoldDB" id="A0AAF1BT12"/>
<feature type="compositionally biased region" description="Basic and acidic residues" evidence="1">
    <location>
        <begin position="54"/>
        <end position="66"/>
    </location>
</feature>
<evidence type="ECO:0000313" key="2">
    <source>
        <dbReference type="EMBL" id="WOO84193.1"/>
    </source>
</evidence>
<proteinExistence type="predicted"/>
<name>A0AAF1BT12_9TREE</name>
<dbReference type="Proteomes" id="UP000827549">
    <property type="component" value="Chromosome 5"/>
</dbReference>
<feature type="region of interest" description="Disordered" evidence="1">
    <location>
        <begin position="37"/>
        <end position="78"/>
    </location>
</feature>